<keyword evidence="1" id="KW-0805">Transcription regulation</keyword>
<keyword evidence="2" id="KW-0804">Transcription</keyword>
<reference evidence="4" key="1">
    <citation type="journal article" date="2014" name="Int. J. Syst. Evol. Microbiol.">
        <title>Complete genome sequence of Corynebacterium casei LMG S-19264T (=DSM 44701T), isolated from a smear-ripened cheese.</title>
        <authorList>
            <consortium name="US DOE Joint Genome Institute (JGI-PGF)"/>
            <person name="Walter F."/>
            <person name="Albersmeier A."/>
            <person name="Kalinowski J."/>
            <person name="Ruckert C."/>
        </authorList>
    </citation>
    <scope>NUCLEOTIDE SEQUENCE</scope>
    <source>
        <strain evidence="4">VKM B-2748</strain>
    </source>
</reference>
<dbReference type="PANTHER" id="PTHR43436:SF1">
    <property type="entry name" value="TRANSCRIPTIONAL REGULATORY PROTEIN"/>
    <property type="match status" value="1"/>
</dbReference>
<dbReference type="PROSITE" id="PS01124">
    <property type="entry name" value="HTH_ARAC_FAMILY_2"/>
    <property type="match status" value="1"/>
</dbReference>
<dbReference type="AlphaFoldDB" id="A0A9W6JQA4"/>
<dbReference type="InterPro" id="IPR009057">
    <property type="entry name" value="Homeodomain-like_sf"/>
</dbReference>
<dbReference type="RefSeq" id="WP_428981257.1">
    <property type="nucleotide sequence ID" value="NZ_BSFL01000002.1"/>
</dbReference>
<comment type="caution">
    <text evidence="4">The sequence shown here is derived from an EMBL/GenBank/DDBJ whole genome shotgun (WGS) entry which is preliminary data.</text>
</comment>
<accession>A0A9W6JQA4</accession>
<gene>
    <name evidence="4" type="ORF">GCM10008174_16050</name>
</gene>
<dbReference type="SUPFAM" id="SSF46689">
    <property type="entry name" value="Homeodomain-like"/>
    <property type="match status" value="1"/>
</dbReference>
<dbReference type="GO" id="GO:0003700">
    <property type="term" value="F:DNA-binding transcription factor activity"/>
    <property type="evidence" value="ECO:0007669"/>
    <property type="project" value="InterPro"/>
</dbReference>
<dbReference type="Proteomes" id="UP001143309">
    <property type="component" value="Unassembled WGS sequence"/>
</dbReference>
<proteinExistence type="predicted"/>
<keyword evidence="5" id="KW-1185">Reference proteome</keyword>
<dbReference type="PANTHER" id="PTHR43436">
    <property type="entry name" value="ARAC-FAMILY TRANSCRIPTIONAL REGULATOR"/>
    <property type="match status" value="1"/>
</dbReference>
<evidence type="ECO:0000313" key="4">
    <source>
        <dbReference type="EMBL" id="GLK79864.1"/>
    </source>
</evidence>
<reference evidence="4" key="2">
    <citation type="submission" date="2023-01" db="EMBL/GenBank/DDBJ databases">
        <authorList>
            <person name="Sun Q."/>
            <person name="Evtushenko L."/>
        </authorList>
    </citation>
    <scope>NUCLEOTIDE SEQUENCE</scope>
    <source>
        <strain evidence="4">VKM B-2748</strain>
    </source>
</reference>
<evidence type="ECO:0000256" key="1">
    <source>
        <dbReference type="ARBA" id="ARBA00023015"/>
    </source>
</evidence>
<protein>
    <recommendedName>
        <fullName evidence="3">HTH araC/xylS-type domain-containing protein</fullName>
    </recommendedName>
</protein>
<feature type="domain" description="HTH araC/xylS-type" evidence="3">
    <location>
        <begin position="1"/>
        <end position="56"/>
    </location>
</feature>
<name>A0A9W6JQA4_9HYPH</name>
<organism evidence="4 5">
    <name type="scientific">Methylopila turkensis</name>
    <dbReference type="NCBI Taxonomy" id="1437816"/>
    <lineage>
        <taxon>Bacteria</taxon>
        <taxon>Pseudomonadati</taxon>
        <taxon>Pseudomonadota</taxon>
        <taxon>Alphaproteobacteria</taxon>
        <taxon>Hyphomicrobiales</taxon>
        <taxon>Methylopilaceae</taxon>
        <taxon>Methylopila</taxon>
    </lineage>
</organism>
<evidence type="ECO:0000259" key="3">
    <source>
        <dbReference type="PROSITE" id="PS01124"/>
    </source>
</evidence>
<dbReference type="EMBL" id="BSFL01000002">
    <property type="protein sequence ID" value="GLK79864.1"/>
    <property type="molecule type" value="Genomic_DNA"/>
</dbReference>
<dbReference type="GO" id="GO:0043565">
    <property type="term" value="F:sequence-specific DNA binding"/>
    <property type="evidence" value="ECO:0007669"/>
    <property type="project" value="InterPro"/>
</dbReference>
<sequence>MTRKKQLGLVEARRPMLSEDASAGSAAFAVGYESVSQFAREYGRLFGAPPVRSARAAKAQVRAIV</sequence>
<dbReference type="Gene3D" id="1.10.10.60">
    <property type="entry name" value="Homeodomain-like"/>
    <property type="match status" value="1"/>
</dbReference>
<evidence type="ECO:0000256" key="2">
    <source>
        <dbReference type="ARBA" id="ARBA00023163"/>
    </source>
</evidence>
<evidence type="ECO:0000313" key="5">
    <source>
        <dbReference type="Proteomes" id="UP001143309"/>
    </source>
</evidence>
<dbReference type="InterPro" id="IPR018060">
    <property type="entry name" value="HTH_AraC"/>
</dbReference>